<dbReference type="EMBL" id="CAJNOC010000046">
    <property type="protein sequence ID" value="CAF0709636.1"/>
    <property type="molecule type" value="Genomic_DNA"/>
</dbReference>
<sequence length="469" mass="55623">MIINDILKQLSSFLRSHNDDIIDRFHNLYSVIGISIYVVILSSKQYYGEPLQCTIRNSINGDTAKFFHSMCWLHGTFKVTDKNDTLMDFKEKSPVRYYQWLPMILVLMITLYRIPMLIWKFMIYLNGFELSYVAKAIMSKFYLDEYHESSNWSKGQKAIESINDHLKMRFLKQKNYISRKFNLRPKIFMERKMPDGTQLNKSDYRKEFPNLKTKSVFPLLGPYLLVKILYLLNIGLNVLGLSYIFGFNYLTFGIDFTNILISQNETYFLNPYFPKRVICTTNLYSFQKENKNSEVCSLPINLFNEIFFYGYWFWLIILSFLSISSIFYWLLIYIKAYRRKIVLNALQIDPEKDINLSYTAAFYFGEEANHQLADSFLQEKTGYTLMENFELFFKHVCSPDVIFVIKMISLNSNSLAMRDLLNNLWDNYLDLEDLKLKGITHRPVNQVKRPLLMPPRIQERLNEEENSEA</sequence>
<dbReference type="Pfam" id="PF00876">
    <property type="entry name" value="Innexin"/>
    <property type="match status" value="1"/>
</dbReference>
<evidence type="ECO:0000256" key="8">
    <source>
        <dbReference type="ARBA" id="ARBA00023303"/>
    </source>
</evidence>
<evidence type="ECO:0000256" key="6">
    <source>
        <dbReference type="ARBA" id="ARBA00023065"/>
    </source>
</evidence>
<evidence type="ECO:0000313" key="10">
    <source>
        <dbReference type="EMBL" id="CAF0709636.1"/>
    </source>
</evidence>
<dbReference type="PANTHER" id="PTHR11893">
    <property type="entry name" value="INNEXIN"/>
    <property type="match status" value="1"/>
</dbReference>
<protein>
    <recommendedName>
        <fullName evidence="9">Innexin</fullName>
    </recommendedName>
</protein>
<feature type="transmembrane region" description="Helical" evidence="9">
    <location>
        <begin position="311"/>
        <end position="334"/>
    </location>
</feature>
<evidence type="ECO:0000256" key="3">
    <source>
        <dbReference type="ARBA" id="ARBA00022475"/>
    </source>
</evidence>
<dbReference type="GO" id="GO:0005921">
    <property type="term" value="C:gap junction"/>
    <property type="evidence" value="ECO:0007669"/>
    <property type="project" value="UniProtKB-UniRule"/>
</dbReference>
<comment type="subcellular location">
    <subcellularLocation>
        <location evidence="1 9">Cell membrane</location>
        <topology evidence="1 9">Multi-pass membrane protein</topology>
    </subcellularLocation>
</comment>
<dbReference type="GO" id="GO:0034220">
    <property type="term" value="P:monoatomic ion transmembrane transport"/>
    <property type="evidence" value="ECO:0007669"/>
    <property type="project" value="UniProtKB-KW"/>
</dbReference>
<feature type="transmembrane region" description="Helical" evidence="9">
    <location>
        <begin position="97"/>
        <end position="114"/>
    </location>
</feature>
<evidence type="ECO:0000256" key="9">
    <source>
        <dbReference type="RuleBase" id="RU010713"/>
    </source>
</evidence>
<keyword evidence="6 9" id="KW-0406">Ion transport</keyword>
<feature type="transmembrane region" description="Helical" evidence="9">
    <location>
        <begin position="21"/>
        <end position="40"/>
    </location>
</feature>
<organism evidence="10 11">
    <name type="scientific">Brachionus calyciflorus</name>
    <dbReference type="NCBI Taxonomy" id="104777"/>
    <lineage>
        <taxon>Eukaryota</taxon>
        <taxon>Metazoa</taxon>
        <taxon>Spiralia</taxon>
        <taxon>Gnathifera</taxon>
        <taxon>Rotifera</taxon>
        <taxon>Eurotatoria</taxon>
        <taxon>Monogononta</taxon>
        <taxon>Pseudotrocha</taxon>
        <taxon>Ploima</taxon>
        <taxon>Brachionidae</taxon>
        <taxon>Brachionus</taxon>
    </lineage>
</organism>
<keyword evidence="11" id="KW-1185">Reference proteome</keyword>
<keyword evidence="3" id="KW-1003">Cell membrane</keyword>
<evidence type="ECO:0000256" key="7">
    <source>
        <dbReference type="ARBA" id="ARBA00023136"/>
    </source>
</evidence>
<name>A0A813M852_9BILA</name>
<dbReference type="GO" id="GO:0005886">
    <property type="term" value="C:plasma membrane"/>
    <property type="evidence" value="ECO:0007669"/>
    <property type="project" value="UniProtKB-SubCell"/>
</dbReference>
<comment type="similarity">
    <text evidence="9">Belongs to the pannexin family.</text>
</comment>
<evidence type="ECO:0000256" key="2">
    <source>
        <dbReference type="ARBA" id="ARBA00022448"/>
    </source>
</evidence>
<dbReference type="PROSITE" id="PS51013">
    <property type="entry name" value="PANNEXIN"/>
    <property type="match status" value="1"/>
</dbReference>
<comment type="function">
    <text evidence="9">Structural component of the gap junctions.</text>
</comment>
<dbReference type="Proteomes" id="UP000663879">
    <property type="component" value="Unassembled WGS sequence"/>
</dbReference>
<keyword evidence="7 9" id="KW-0472">Membrane</keyword>
<dbReference type="GO" id="GO:0005243">
    <property type="term" value="F:gap junction channel activity"/>
    <property type="evidence" value="ECO:0007669"/>
    <property type="project" value="TreeGrafter"/>
</dbReference>
<evidence type="ECO:0000256" key="4">
    <source>
        <dbReference type="ARBA" id="ARBA00022692"/>
    </source>
</evidence>
<feature type="transmembrane region" description="Helical" evidence="9">
    <location>
        <begin position="224"/>
        <end position="245"/>
    </location>
</feature>
<dbReference type="InterPro" id="IPR000990">
    <property type="entry name" value="Innexin"/>
</dbReference>
<dbReference type="OrthoDB" id="10423450at2759"/>
<proteinExistence type="inferred from homology"/>
<reference evidence="10" key="1">
    <citation type="submission" date="2021-02" db="EMBL/GenBank/DDBJ databases">
        <authorList>
            <person name="Nowell W R."/>
        </authorList>
    </citation>
    <scope>NUCLEOTIDE SEQUENCE</scope>
    <source>
        <strain evidence="10">Ploen Becks lab</strain>
    </source>
</reference>
<dbReference type="AlphaFoldDB" id="A0A813M852"/>
<keyword evidence="4 9" id="KW-0812">Transmembrane</keyword>
<gene>
    <name evidence="9" type="primary">inx</name>
    <name evidence="10" type="ORF">OXX778_LOCUS829</name>
</gene>
<keyword evidence="5 9" id="KW-1133">Transmembrane helix</keyword>
<evidence type="ECO:0000313" key="11">
    <source>
        <dbReference type="Proteomes" id="UP000663879"/>
    </source>
</evidence>
<keyword evidence="2 9" id="KW-0813">Transport</keyword>
<dbReference type="PANTHER" id="PTHR11893:SF36">
    <property type="entry name" value="INNEXIN-5"/>
    <property type="match status" value="1"/>
</dbReference>
<keyword evidence="8 9" id="KW-0407">Ion channel</keyword>
<comment type="caution">
    <text evidence="10">The sequence shown here is derived from an EMBL/GenBank/DDBJ whole genome shotgun (WGS) entry which is preliminary data.</text>
</comment>
<evidence type="ECO:0000256" key="1">
    <source>
        <dbReference type="ARBA" id="ARBA00004651"/>
    </source>
</evidence>
<accession>A0A813M852</accession>
<dbReference type="PRINTS" id="PR01262">
    <property type="entry name" value="INNEXIN"/>
</dbReference>
<evidence type="ECO:0000256" key="5">
    <source>
        <dbReference type="ARBA" id="ARBA00022989"/>
    </source>
</evidence>